<evidence type="ECO:0000313" key="4">
    <source>
        <dbReference type="Proteomes" id="UP000095767"/>
    </source>
</evidence>
<dbReference type="EMBL" id="LWDX02029516">
    <property type="protein sequence ID" value="OEL28640.1"/>
    <property type="molecule type" value="Genomic_DNA"/>
</dbReference>
<accession>A0A1E5VU56</accession>
<feature type="region of interest" description="Disordered" evidence="1">
    <location>
        <begin position="89"/>
        <end position="119"/>
    </location>
</feature>
<evidence type="ECO:0000313" key="3">
    <source>
        <dbReference type="EMBL" id="OEL28640.1"/>
    </source>
</evidence>
<gene>
    <name evidence="3" type="ORF">BAE44_0010341</name>
</gene>
<feature type="chain" id="PRO_5009188460" description="Knottin scorpion toxin-like domain-containing protein" evidence="2">
    <location>
        <begin position="30"/>
        <end position="119"/>
    </location>
</feature>
<organism evidence="3 4">
    <name type="scientific">Dichanthelium oligosanthes</name>
    <dbReference type="NCBI Taxonomy" id="888268"/>
    <lineage>
        <taxon>Eukaryota</taxon>
        <taxon>Viridiplantae</taxon>
        <taxon>Streptophyta</taxon>
        <taxon>Embryophyta</taxon>
        <taxon>Tracheophyta</taxon>
        <taxon>Spermatophyta</taxon>
        <taxon>Magnoliopsida</taxon>
        <taxon>Liliopsida</taxon>
        <taxon>Poales</taxon>
        <taxon>Poaceae</taxon>
        <taxon>PACMAD clade</taxon>
        <taxon>Panicoideae</taxon>
        <taxon>Panicodae</taxon>
        <taxon>Paniceae</taxon>
        <taxon>Dichantheliinae</taxon>
        <taxon>Dichanthelium</taxon>
    </lineage>
</organism>
<dbReference type="Proteomes" id="UP000095767">
    <property type="component" value="Unassembled WGS sequence"/>
</dbReference>
<dbReference type="OrthoDB" id="679635at2759"/>
<reference evidence="3 4" key="1">
    <citation type="submission" date="2016-09" db="EMBL/GenBank/DDBJ databases">
        <title>The draft genome of Dichanthelium oligosanthes: A C3 panicoid grass species.</title>
        <authorList>
            <person name="Studer A.J."/>
            <person name="Schnable J.C."/>
            <person name="Brutnell T.P."/>
        </authorList>
    </citation>
    <scope>NUCLEOTIDE SEQUENCE [LARGE SCALE GENOMIC DNA]</scope>
    <source>
        <strain evidence="4">cv. Kellogg 1175</strain>
        <tissue evidence="3">Leaf</tissue>
    </source>
</reference>
<sequence length="119" mass="12520">MSSNKNLVVTGFTLALLIASYGELPGVMASYGGRGLCDESTGIRCTSDAMCKSICKPRTKANYIDAYWSKDRGTVGCVCLQLCDGPLTPSPEDEPSSAADAGDDDIHDAGMVRDGNAYN</sequence>
<evidence type="ECO:0000256" key="2">
    <source>
        <dbReference type="SAM" id="SignalP"/>
    </source>
</evidence>
<keyword evidence="4" id="KW-1185">Reference proteome</keyword>
<proteinExistence type="predicted"/>
<feature type="signal peptide" evidence="2">
    <location>
        <begin position="1"/>
        <end position="29"/>
    </location>
</feature>
<protein>
    <recommendedName>
        <fullName evidence="5">Knottin scorpion toxin-like domain-containing protein</fullName>
    </recommendedName>
</protein>
<comment type="caution">
    <text evidence="3">The sequence shown here is derived from an EMBL/GenBank/DDBJ whole genome shotgun (WGS) entry which is preliminary data.</text>
</comment>
<evidence type="ECO:0008006" key="5">
    <source>
        <dbReference type="Google" id="ProtNLM"/>
    </source>
</evidence>
<name>A0A1E5VU56_9POAL</name>
<dbReference type="AlphaFoldDB" id="A0A1E5VU56"/>
<keyword evidence="2" id="KW-0732">Signal</keyword>
<feature type="compositionally biased region" description="Acidic residues" evidence="1">
    <location>
        <begin position="91"/>
        <end position="106"/>
    </location>
</feature>
<evidence type="ECO:0000256" key="1">
    <source>
        <dbReference type="SAM" id="MobiDB-lite"/>
    </source>
</evidence>